<proteinExistence type="inferred from homology"/>
<dbReference type="VEuPathDB" id="TriTrypDB:LtaPh_0612900"/>
<dbReference type="Gene3D" id="3.40.50.360">
    <property type="match status" value="1"/>
</dbReference>
<dbReference type="InterPro" id="IPR044264">
    <property type="entry name" value="HemG"/>
</dbReference>
<keyword evidence="7" id="KW-1133">Transmembrane helix</keyword>
<dbReference type="InterPro" id="IPR029039">
    <property type="entry name" value="Flavoprotein-like_sf"/>
</dbReference>
<dbReference type="SUPFAM" id="SSF52218">
    <property type="entry name" value="Flavoproteins"/>
    <property type="match status" value="1"/>
</dbReference>
<evidence type="ECO:0000256" key="7">
    <source>
        <dbReference type="SAM" id="Phobius"/>
    </source>
</evidence>
<dbReference type="InterPro" id="IPR026816">
    <property type="entry name" value="Flavodoxin_dom"/>
</dbReference>
<dbReference type="InterPro" id="IPR008254">
    <property type="entry name" value="Flavodoxin/NO_synth"/>
</dbReference>
<dbReference type="OrthoDB" id="260902at2759"/>
<keyword evidence="6" id="KW-0627">Porphyrin biosynthesis</keyword>
<keyword evidence="4" id="KW-0560">Oxidoreductase</keyword>
<keyword evidence="3" id="KW-0547">Nucleotide-binding</keyword>
<keyword evidence="1" id="KW-0285">Flavoprotein</keyword>
<evidence type="ECO:0000256" key="1">
    <source>
        <dbReference type="ARBA" id="ARBA00022630"/>
    </source>
</evidence>
<dbReference type="NCBIfam" id="NF008316">
    <property type="entry name" value="PRK11104.1"/>
    <property type="match status" value="1"/>
</dbReference>
<dbReference type="GO" id="GO:0004729">
    <property type="term" value="F:oxygen-dependent protoporphyrinogen oxidase activity"/>
    <property type="evidence" value="ECO:0007669"/>
    <property type="project" value="InterPro"/>
</dbReference>
<dbReference type="GO" id="GO:0006782">
    <property type="term" value="P:protoporphyrinogen IX biosynthetic process"/>
    <property type="evidence" value="ECO:0007669"/>
    <property type="project" value="InterPro"/>
</dbReference>
<protein>
    <submittedName>
        <fullName evidence="9">Protoporphyrinogen oxidase-like protein</fullName>
    </submittedName>
</protein>
<dbReference type="HAMAP" id="MF_00853">
    <property type="entry name" value="HemG"/>
    <property type="match status" value="1"/>
</dbReference>
<evidence type="ECO:0000259" key="8">
    <source>
        <dbReference type="PROSITE" id="PS50902"/>
    </source>
</evidence>
<keyword evidence="10" id="KW-1185">Reference proteome</keyword>
<evidence type="ECO:0000256" key="2">
    <source>
        <dbReference type="ARBA" id="ARBA00022643"/>
    </source>
</evidence>
<dbReference type="AlphaFoldDB" id="A0A640K8W6"/>
<dbReference type="Pfam" id="PF12724">
    <property type="entry name" value="Flavodoxin_5"/>
    <property type="match status" value="1"/>
</dbReference>
<evidence type="ECO:0000313" key="9">
    <source>
        <dbReference type="EMBL" id="GET85993.1"/>
    </source>
</evidence>
<dbReference type="GO" id="GO:0070819">
    <property type="term" value="F:menaquinone-dependent protoporphyrinogen oxidase activity"/>
    <property type="evidence" value="ECO:0007669"/>
    <property type="project" value="InterPro"/>
</dbReference>
<feature type="transmembrane region" description="Helical" evidence="7">
    <location>
        <begin position="205"/>
        <end position="226"/>
    </location>
</feature>
<evidence type="ECO:0000256" key="6">
    <source>
        <dbReference type="ARBA" id="ARBA00023244"/>
    </source>
</evidence>
<evidence type="ECO:0000256" key="5">
    <source>
        <dbReference type="ARBA" id="ARBA00023136"/>
    </source>
</evidence>
<sequence>MAARRPKYLMLYSTRDGHTKTIMDTIVKQLTEETGVLCDVVDIKNGDSYKLGDYDKVLIGASIRYGHFSATFIDYVRQHHRELCAMPSAFFSVNLTARKPDKNTAATNVYTRKFLNQSPWSPQLVGVFAGALWYPRYNFFDRVFIQFIMRMTGGETDSTKEVVYTDWDAVRRFASDFAALSLTVPPPVKANACEKPNDVRRGGRGAIWLLAVVSLAAAAFVGSRVIDAKRG</sequence>
<evidence type="ECO:0000256" key="4">
    <source>
        <dbReference type="ARBA" id="ARBA00023002"/>
    </source>
</evidence>
<comment type="caution">
    <text evidence="9">The sequence shown here is derived from an EMBL/GenBank/DDBJ whole genome shotgun (WGS) entry which is preliminary data.</text>
</comment>
<name>A0A640K8W6_LEITA</name>
<dbReference type="EMBL" id="BLBS01000007">
    <property type="protein sequence ID" value="GET85993.1"/>
    <property type="molecule type" value="Genomic_DNA"/>
</dbReference>
<accession>A0A640K8W6</accession>
<keyword evidence="2" id="KW-0288">FMN</keyword>
<organism evidence="9 10">
    <name type="scientific">Leishmania tarentolae</name>
    <name type="common">Sauroleishmania tarentolae</name>
    <dbReference type="NCBI Taxonomy" id="5689"/>
    <lineage>
        <taxon>Eukaryota</taxon>
        <taxon>Discoba</taxon>
        <taxon>Euglenozoa</taxon>
        <taxon>Kinetoplastea</taxon>
        <taxon>Metakinetoplastina</taxon>
        <taxon>Trypanosomatida</taxon>
        <taxon>Trypanosomatidae</taxon>
        <taxon>Leishmaniinae</taxon>
        <taxon>Leishmania</taxon>
        <taxon>lizard Leishmania</taxon>
    </lineage>
</organism>
<evidence type="ECO:0000256" key="3">
    <source>
        <dbReference type="ARBA" id="ARBA00022741"/>
    </source>
</evidence>
<reference evidence="9" key="1">
    <citation type="submission" date="2019-11" db="EMBL/GenBank/DDBJ databases">
        <title>Leishmania tarentolae CDS.</title>
        <authorList>
            <person name="Goto Y."/>
            <person name="Yamagishi J."/>
        </authorList>
    </citation>
    <scope>NUCLEOTIDE SEQUENCE [LARGE SCALE GENOMIC DNA]</scope>
    <source>
        <strain evidence="9">Parrot Tar II</strain>
    </source>
</reference>
<dbReference type="PANTHER" id="PTHR38030:SF2">
    <property type="entry name" value="PROTOPORPHYRINOGEN IX DEHYDROGENASE [QUINONE]"/>
    <property type="match status" value="1"/>
</dbReference>
<keyword evidence="7" id="KW-0812">Transmembrane</keyword>
<gene>
    <name evidence="9" type="ORF">LtaPh_0612900</name>
</gene>
<dbReference type="PROSITE" id="PS50902">
    <property type="entry name" value="FLAVODOXIN_LIKE"/>
    <property type="match status" value="1"/>
</dbReference>
<dbReference type="InterPro" id="IPR052200">
    <property type="entry name" value="Protoporphyrinogen_IX_DH"/>
</dbReference>
<keyword evidence="5 7" id="KW-0472">Membrane</keyword>
<dbReference type="Proteomes" id="UP000419144">
    <property type="component" value="Unassembled WGS sequence"/>
</dbReference>
<dbReference type="GO" id="GO:0010181">
    <property type="term" value="F:FMN binding"/>
    <property type="evidence" value="ECO:0007669"/>
    <property type="project" value="InterPro"/>
</dbReference>
<dbReference type="PANTHER" id="PTHR38030">
    <property type="entry name" value="PROTOPORPHYRINOGEN IX DEHYDROGENASE [MENAQUINONE]"/>
    <property type="match status" value="1"/>
</dbReference>
<feature type="domain" description="Flavodoxin-like" evidence="8">
    <location>
        <begin position="8"/>
        <end position="178"/>
    </location>
</feature>
<evidence type="ECO:0000313" key="10">
    <source>
        <dbReference type="Proteomes" id="UP000419144"/>
    </source>
</evidence>